<accession>X8DJV6</accession>
<name>X8DJV6_MYCXE</name>
<proteinExistence type="predicted"/>
<sequence length="67" mass="7488">MRATVIKLSLFWLVLLVFTAAIVVVFGHVRFNRTTGYSAVFTDASGLRPGSSFALPVWRSARSPRWC</sequence>
<organism evidence="1">
    <name type="scientific">Mycobacterium xenopi 4042</name>
    <dbReference type="NCBI Taxonomy" id="1299334"/>
    <lineage>
        <taxon>Bacteria</taxon>
        <taxon>Bacillati</taxon>
        <taxon>Actinomycetota</taxon>
        <taxon>Actinomycetes</taxon>
        <taxon>Mycobacteriales</taxon>
        <taxon>Mycobacteriaceae</taxon>
        <taxon>Mycobacterium</taxon>
    </lineage>
</organism>
<dbReference type="PATRIC" id="fig|1299334.3.peg.1601"/>
<comment type="caution">
    <text evidence="1">The sequence shown here is derived from an EMBL/GenBank/DDBJ whole genome shotgun (WGS) entry which is preliminary data.</text>
</comment>
<evidence type="ECO:0000313" key="1">
    <source>
        <dbReference type="EMBL" id="EUA68917.1"/>
    </source>
</evidence>
<protein>
    <submittedName>
        <fullName evidence="1">MCE-family protein</fullName>
    </submittedName>
</protein>
<dbReference type="EMBL" id="JAOB01000013">
    <property type="protein sequence ID" value="EUA68917.1"/>
    <property type="molecule type" value="Genomic_DNA"/>
</dbReference>
<gene>
    <name evidence="1" type="ORF">I553_2105</name>
</gene>
<dbReference type="AlphaFoldDB" id="X8DJV6"/>
<reference evidence="1" key="1">
    <citation type="submission" date="2014-01" db="EMBL/GenBank/DDBJ databases">
        <authorList>
            <person name="Brown-Elliot B."/>
            <person name="Wallace R."/>
            <person name="Lenaerts A."/>
            <person name="Ordway D."/>
            <person name="DeGroote M.A."/>
            <person name="Parker T."/>
            <person name="Sizemore C."/>
            <person name="Tallon L.J."/>
            <person name="Sadzewicz L.K."/>
            <person name="Sengamalay N."/>
            <person name="Fraser C.M."/>
            <person name="Hine E."/>
            <person name="Shefchek K.A."/>
            <person name="Das S.P."/>
            <person name="Tettelin H."/>
        </authorList>
    </citation>
    <scope>NUCLEOTIDE SEQUENCE [LARGE SCALE GENOMIC DNA]</scope>
    <source>
        <strain evidence="1">4042</strain>
    </source>
</reference>